<dbReference type="AlphaFoldDB" id="X6NWP6"/>
<dbReference type="EMBL" id="ASPP01005510">
    <property type="protein sequence ID" value="ETO30376.1"/>
    <property type="molecule type" value="Genomic_DNA"/>
</dbReference>
<sequence>MYEAKYREFFFFNALLAPTINNLDEKVEILGNELSGLPSSQILVELQILMDADALAFFAYTIVEFVRFKATTNTSEWIWTRIFTNVVRLRPELRRQAVQHMESMDPELHKLMGFDKNCLFFFFLFQKRIIPHILLKKFAKGSKIKLTQIIFFQCFSCVFGEGLVENKKTKIKNSGLLKENVKAGHF</sequence>
<proteinExistence type="predicted"/>
<evidence type="ECO:0000313" key="1">
    <source>
        <dbReference type="EMBL" id="ETO30376.1"/>
    </source>
</evidence>
<accession>X6NWP6</accession>
<organism evidence="1 2">
    <name type="scientific">Reticulomyxa filosa</name>
    <dbReference type="NCBI Taxonomy" id="46433"/>
    <lineage>
        <taxon>Eukaryota</taxon>
        <taxon>Sar</taxon>
        <taxon>Rhizaria</taxon>
        <taxon>Retaria</taxon>
        <taxon>Foraminifera</taxon>
        <taxon>Monothalamids</taxon>
        <taxon>Reticulomyxidae</taxon>
        <taxon>Reticulomyxa</taxon>
    </lineage>
</organism>
<name>X6NWP6_RETFI</name>
<comment type="caution">
    <text evidence="1">The sequence shown here is derived from an EMBL/GenBank/DDBJ whole genome shotgun (WGS) entry which is preliminary data.</text>
</comment>
<dbReference type="Proteomes" id="UP000023152">
    <property type="component" value="Unassembled WGS sequence"/>
</dbReference>
<reference evidence="1 2" key="1">
    <citation type="journal article" date="2013" name="Curr. Biol.">
        <title>The Genome of the Foraminiferan Reticulomyxa filosa.</title>
        <authorList>
            <person name="Glockner G."/>
            <person name="Hulsmann N."/>
            <person name="Schleicher M."/>
            <person name="Noegel A.A."/>
            <person name="Eichinger L."/>
            <person name="Gallinger C."/>
            <person name="Pawlowski J."/>
            <person name="Sierra R."/>
            <person name="Euteneuer U."/>
            <person name="Pillet L."/>
            <person name="Moustafa A."/>
            <person name="Platzer M."/>
            <person name="Groth M."/>
            <person name="Szafranski K."/>
            <person name="Schliwa M."/>
        </authorList>
    </citation>
    <scope>NUCLEOTIDE SEQUENCE [LARGE SCALE GENOMIC DNA]</scope>
</reference>
<evidence type="ECO:0000313" key="2">
    <source>
        <dbReference type="Proteomes" id="UP000023152"/>
    </source>
</evidence>
<protein>
    <submittedName>
        <fullName evidence="1">Uncharacterized protein</fullName>
    </submittedName>
</protein>
<keyword evidence="2" id="KW-1185">Reference proteome</keyword>
<gene>
    <name evidence="1" type="ORF">RFI_06740</name>
</gene>